<dbReference type="InterPro" id="IPR036396">
    <property type="entry name" value="Cyt_P450_sf"/>
</dbReference>
<organism evidence="8 9">
    <name type="scientific">Rhodofomes roseus</name>
    <dbReference type="NCBI Taxonomy" id="34475"/>
    <lineage>
        <taxon>Eukaryota</taxon>
        <taxon>Fungi</taxon>
        <taxon>Dikarya</taxon>
        <taxon>Basidiomycota</taxon>
        <taxon>Agaricomycotina</taxon>
        <taxon>Agaricomycetes</taxon>
        <taxon>Polyporales</taxon>
        <taxon>Rhodofomes</taxon>
    </lineage>
</organism>
<evidence type="ECO:0000256" key="5">
    <source>
        <dbReference type="ARBA" id="ARBA00023004"/>
    </source>
</evidence>
<dbReference type="GO" id="GO:0005506">
    <property type="term" value="F:iron ion binding"/>
    <property type="evidence" value="ECO:0007669"/>
    <property type="project" value="InterPro"/>
</dbReference>
<accession>A0A4Y9YI99</accession>
<dbReference type="STRING" id="34475.A0A4Y9YI99"/>
<dbReference type="GO" id="GO:0020037">
    <property type="term" value="F:heme binding"/>
    <property type="evidence" value="ECO:0007669"/>
    <property type="project" value="InterPro"/>
</dbReference>
<evidence type="ECO:0000313" key="9">
    <source>
        <dbReference type="Proteomes" id="UP000298390"/>
    </source>
</evidence>
<dbReference type="GO" id="GO:0004497">
    <property type="term" value="F:monooxygenase activity"/>
    <property type="evidence" value="ECO:0007669"/>
    <property type="project" value="InterPro"/>
</dbReference>
<name>A0A4Y9YI99_9APHY</name>
<keyword evidence="7" id="KW-0812">Transmembrane</keyword>
<protein>
    <recommendedName>
        <fullName evidence="10">Cytochrome P450</fullName>
    </recommendedName>
</protein>
<evidence type="ECO:0000256" key="4">
    <source>
        <dbReference type="ARBA" id="ARBA00023002"/>
    </source>
</evidence>
<dbReference type="PANTHER" id="PTHR46206">
    <property type="entry name" value="CYTOCHROME P450"/>
    <property type="match status" value="1"/>
</dbReference>
<keyword evidence="4" id="KW-0560">Oxidoreductase</keyword>
<proteinExistence type="inferred from homology"/>
<sequence>MASSNDVRYERRAVLRHWYMTFCTQISKERQPPVVDIPAEDIFARPKEAYSAALEAYGPVIAVHRKGNLEYIVGPEYARYVLTCDKLFSFEQGSAAIMNLQPIMAITQGALFQDLNEFVREGIIARIDEIVYKIFPIYDRDGSFFVDAVRLSQQGQPQPDSFQHSRNTISETTLILLLGEAYVNERNMRIIEDVSNGMAELTGQYQNFSFLGRYLPWLWVFLTWINVVLIKIPFGFLRLLGPQLWADVNQFETNVASGISPRDEPKNVLYHIVKTYSPDGRRIGLFRRIYIGVLLLCLIFAAVHTTTVVSQWVLFQLAAHQEYLAPLREELLKIREEDDSGAMSLTAASLREAHLLDSFIREVMRLKGDTISTMRFTTCDAPLGEYIIPKGSFVTPMSCMVHENPETFGDEASDFNGFQWAEQNKDAAMTGATHIVFGLGRFACPGRPDDVYRADTEIKLIVLCLIGRATPSLLEGRFEVTDPLNTVTQPPKGTLVFTPLEKPLL</sequence>
<feature type="binding site" description="axial binding residue" evidence="6">
    <location>
        <position position="444"/>
    </location>
    <ligand>
        <name>heme</name>
        <dbReference type="ChEBI" id="CHEBI:30413"/>
    </ligand>
    <ligandPart>
        <name>Fe</name>
        <dbReference type="ChEBI" id="CHEBI:18248"/>
    </ligandPart>
</feature>
<feature type="transmembrane region" description="Helical" evidence="7">
    <location>
        <begin position="289"/>
        <end position="314"/>
    </location>
</feature>
<evidence type="ECO:0000256" key="2">
    <source>
        <dbReference type="ARBA" id="ARBA00010617"/>
    </source>
</evidence>
<comment type="similarity">
    <text evidence="2">Belongs to the cytochrome P450 family.</text>
</comment>
<evidence type="ECO:0000256" key="6">
    <source>
        <dbReference type="PIRSR" id="PIRSR602403-1"/>
    </source>
</evidence>
<dbReference type="InterPro" id="IPR002403">
    <property type="entry name" value="Cyt_P450_E_grp-IV"/>
</dbReference>
<dbReference type="Proteomes" id="UP000298390">
    <property type="component" value="Unassembled WGS sequence"/>
</dbReference>
<dbReference type="Pfam" id="PF00067">
    <property type="entry name" value="p450"/>
    <property type="match status" value="1"/>
</dbReference>
<dbReference type="Gene3D" id="1.10.630.10">
    <property type="entry name" value="Cytochrome P450"/>
    <property type="match status" value="1"/>
</dbReference>
<dbReference type="GO" id="GO:0016705">
    <property type="term" value="F:oxidoreductase activity, acting on paired donors, with incorporation or reduction of molecular oxygen"/>
    <property type="evidence" value="ECO:0007669"/>
    <property type="project" value="InterPro"/>
</dbReference>
<keyword evidence="5 6" id="KW-0408">Iron</keyword>
<gene>
    <name evidence="8" type="ORF">EVJ58_g4445</name>
</gene>
<keyword evidence="7" id="KW-1133">Transmembrane helix</keyword>
<feature type="transmembrane region" description="Helical" evidence="7">
    <location>
        <begin position="214"/>
        <end position="234"/>
    </location>
</feature>
<comment type="cofactor">
    <cofactor evidence="1 6">
        <name>heme</name>
        <dbReference type="ChEBI" id="CHEBI:30413"/>
    </cofactor>
</comment>
<keyword evidence="7" id="KW-0472">Membrane</keyword>
<keyword evidence="6" id="KW-0349">Heme</keyword>
<dbReference type="AlphaFoldDB" id="A0A4Y9YI99"/>
<dbReference type="SUPFAM" id="SSF48264">
    <property type="entry name" value="Cytochrome P450"/>
    <property type="match status" value="1"/>
</dbReference>
<dbReference type="EMBL" id="SEKV01000203">
    <property type="protein sequence ID" value="TFY61558.1"/>
    <property type="molecule type" value="Genomic_DNA"/>
</dbReference>
<evidence type="ECO:0000256" key="1">
    <source>
        <dbReference type="ARBA" id="ARBA00001971"/>
    </source>
</evidence>
<evidence type="ECO:0008006" key="10">
    <source>
        <dbReference type="Google" id="ProtNLM"/>
    </source>
</evidence>
<dbReference type="InterPro" id="IPR001128">
    <property type="entry name" value="Cyt_P450"/>
</dbReference>
<keyword evidence="3 6" id="KW-0479">Metal-binding</keyword>
<comment type="caution">
    <text evidence="8">The sequence shown here is derived from an EMBL/GenBank/DDBJ whole genome shotgun (WGS) entry which is preliminary data.</text>
</comment>
<evidence type="ECO:0000313" key="8">
    <source>
        <dbReference type="EMBL" id="TFY61558.1"/>
    </source>
</evidence>
<evidence type="ECO:0000256" key="7">
    <source>
        <dbReference type="SAM" id="Phobius"/>
    </source>
</evidence>
<reference evidence="8 9" key="1">
    <citation type="submission" date="2019-01" db="EMBL/GenBank/DDBJ databases">
        <title>Genome sequencing of the rare red list fungi Fomitopsis rosea.</title>
        <authorList>
            <person name="Buettner E."/>
            <person name="Kellner H."/>
        </authorList>
    </citation>
    <scope>NUCLEOTIDE SEQUENCE [LARGE SCALE GENOMIC DNA]</scope>
    <source>
        <strain evidence="8 9">DSM 105464</strain>
    </source>
</reference>
<evidence type="ECO:0000256" key="3">
    <source>
        <dbReference type="ARBA" id="ARBA00022723"/>
    </source>
</evidence>
<dbReference type="PRINTS" id="PR00465">
    <property type="entry name" value="EP450IV"/>
</dbReference>